<feature type="non-terminal residue" evidence="4">
    <location>
        <position position="450"/>
    </location>
</feature>
<dbReference type="GeneID" id="106814682"/>
<evidence type="ECO:0000313" key="3">
    <source>
        <dbReference type="Proteomes" id="UP000695022"/>
    </source>
</evidence>
<feature type="region of interest" description="Disordered" evidence="1">
    <location>
        <begin position="409"/>
        <end position="431"/>
    </location>
</feature>
<evidence type="ECO:0000256" key="2">
    <source>
        <dbReference type="SAM" id="Phobius"/>
    </source>
</evidence>
<feature type="compositionally biased region" description="Basic and acidic residues" evidence="1">
    <location>
        <begin position="106"/>
        <end position="115"/>
    </location>
</feature>
<reference evidence="4" key="1">
    <citation type="submission" date="2025-08" db="UniProtKB">
        <authorList>
            <consortium name="RefSeq"/>
        </authorList>
    </citation>
    <scope>IDENTIFICATION</scope>
</reference>
<protein>
    <submittedName>
        <fullName evidence="4">Ribosome-binding protein 1-like</fullName>
    </submittedName>
</protein>
<sequence>MESIDMSDPQTLTVVMSAGAIVVTAVLVYAFSVFGFRQKTYEEALEEQRRRDELLVAAGNRAPQQPPSKAAKTAKKKQQRKKEKAAAAPPPAEKEKGIAAATLGEHAGEHVDFKTTPEIIDEEEAKPEAAKQRKRKGGEKPRPILVNKEAKVHLTRPEDRPRSNSFVEISPRDEIELKHLQDERRRSRTPSETMPSEDEMVTAAPAPAAAESNTSKGKKQKDNEASKQTADSKVKFVDMKVVGQKVEEIRVIQAAEEEEVVKKVESKKEEAPKEERTSPTKRQRKPREEEIPGGAKVMEVMKMATLTDTEIQVLIEILLNKQQSGDQWTKKSQKTDPISLLKKQVEEKDANLIESQQQLQCFTNKCKEIRQEQVSEKMRYQQMEKQYSEKLIAQRNELQAMKNVMQQAHDKHVQEVGQLQSQIQKQQGQDTRQRVIETLGQDISKLKQEN</sequence>
<dbReference type="RefSeq" id="XP_014674514.1">
    <property type="nucleotide sequence ID" value="XM_014819028.1"/>
</dbReference>
<dbReference type="InterPro" id="IPR040248">
    <property type="entry name" value="RRBP1"/>
</dbReference>
<keyword evidence="3" id="KW-1185">Reference proteome</keyword>
<dbReference type="PANTHER" id="PTHR18939:SF4">
    <property type="entry name" value="RIBOSOME-BINDING PROTEIN 1"/>
    <property type="match status" value="1"/>
</dbReference>
<feature type="transmembrane region" description="Helical" evidence="2">
    <location>
        <begin position="12"/>
        <end position="36"/>
    </location>
</feature>
<gene>
    <name evidence="4" type="primary">LOC106814682</name>
</gene>
<evidence type="ECO:0000256" key="1">
    <source>
        <dbReference type="SAM" id="MobiDB-lite"/>
    </source>
</evidence>
<feature type="region of interest" description="Disordered" evidence="1">
    <location>
        <begin position="257"/>
        <end position="295"/>
    </location>
</feature>
<feature type="compositionally biased region" description="Basic and acidic residues" evidence="1">
    <location>
        <begin position="170"/>
        <end position="185"/>
    </location>
</feature>
<feature type="compositionally biased region" description="Basic and acidic residues" evidence="1">
    <location>
        <begin position="138"/>
        <end position="162"/>
    </location>
</feature>
<feature type="compositionally biased region" description="Low complexity" evidence="1">
    <location>
        <begin position="418"/>
        <end position="429"/>
    </location>
</feature>
<keyword evidence="2" id="KW-0812">Transmembrane</keyword>
<organism evidence="3 4">
    <name type="scientific">Priapulus caudatus</name>
    <name type="common">Priapulid worm</name>
    <dbReference type="NCBI Taxonomy" id="37621"/>
    <lineage>
        <taxon>Eukaryota</taxon>
        <taxon>Metazoa</taxon>
        <taxon>Ecdysozoa</taxon>
        <taxon>Scalidophora</taxon>
        <taxon>Priapulida</taxon>
        <taxon>Priapulimorpha</taxon>
        <taxon>Priapulimorphida</taxon>
        <taxon>Priapulidae</taxon>
        <taxon>Priapulus</taxon>
    </lineage>
</organism>
<keyword evidence="2" id="KW-0472">Membrane</keyword>
<evidence type="ECO:0000313" key="4">
    <source>
        <dbReference type="RefSeq" id="XP_014674514.1"/>
    </source>
</evidence>
<dbReference type="Proteomes" id="UP000695022">
    <property type="component" value="Unplaced"/>
</dbReference>
<feature type="compositionally biased region" description="Basic residues" evidence="1">
    <location>
        <begin position="72"/>
        <end position="83"/>
    </location>
</feature>
<feature type="compositionally biased region" description="Basic and acidic residues" evidence="1">
    <location>
        <begin position="220"/>
        <end position="234"/>
    </location>
</feature>
<dbReference type="PANTHER" id="PTHR18939">
    <property type="entry name" value="RIBOSOME BINDING PROTEIN-1"/>
    <property type="match status" value="1"/>
</dbReference>
<proteinExistence type="predicted"/>
<name>A0ABM1EQP3_PRICU</name>
<accession>A0ABM1EQP3</accession>
<feature type="compositionally biased region" description="Basic and acidic residues" evidence="1">
    <location>
        <begin position="260"/>
        <end position="278"/>
    </location>
</feature>
<feature type="region of interest" description="Disordered" evidence="1">
    <location>
        <begin position="54"/>
        <end position="234"/>
    </location>
</feature>
<keyword evidence="2" id="KW-1133">Transmembrane helix</keyword>